<sequence>MSDIKEMQKPRAGNPQALDADARGNPLPQNWSTSAMRDARNADAQGNPLPQNWLARIAIIWSGQAVSIFSTCAASFAAIWYITETTSSAVWLSLASAASLLPVALLSPLGGVAADRFSRKRVMVLADGCTGLFSLVLGIAVLAGFASVPLMLALLAVRASAQAFHSPALSAAMPCLVPERHLVRINSMDQAITSLSSIAGPALGMLLYTAIGLHGVMFLDAACALVACACLLAARIPRGRAASGSTSILDDMREGVSFVLGDAGLRGLMVLIMLTMLLFMPASSLSPLMVYQHFGGDGWQASIVEAAFGVGLLVGSAVMMVWGGGRRPVLVVIASGVALGAVLACCGLLRPSQLTLYVVLMGLAAAAIGCYNAPILPIMQKRTPPEKLGRVMGIFLTGSSLAAPVGLMFSGFIAERIGITTWFVVCGVLVAASCAAGLLFRSIRSLDSER</sequence>
<feature type="transmembrane region" description="Helical" evidence="8">
    <location>
        <begin position="255"/>
        <end position="279"/>
    </location>
</feature>
<dbReference type="AlphaFoldDB" id="A0A9D2UWJ6"/>
<feature type="transmembrane region" description="Helical" evidence="8">
    <location>
        <begin position="356"/>
        <end position="379"/>
    </location>
</feature>
<keyword evidence="3" id="KW-1003">Cell membrane</keyword>
<feature type="transmembrane region" description="Helical" evidence="8">
    <location>
        <begin position="132"/>
        <end position="157"/>
    </location>
</feature>
<gene>
    <name evidence="10" type="ORF">K8U77_04580</name>
</gene>
<keyword evidence="4 8" id="KW-0812">Transmembrane</keyword>
<dbReference type="InterPro" id="IPR010290">
    <property type="entry name" value="TM_effector"/>
</dbReference>
<feature type="domain" description="Major facilitator superfamily (MFS) profile" evidence="9">
    <location>
        <begin position="259"/>
        <end position="450"/>
    </location>
</feature>
<evidence type="ECO:0000256" key="3">
    <source>
        <dbReference type="ARBA" id="ARBA00022475"/>
    </source>
</evidence>
<evidence type="ECO:0000256" key="6">
    <source>
        <dbReference type="ARBA" id="ARBA00023136"/>
    </source>
</evidence>
<evidence type="ECO:0000256" key="7">
    <source>
        <dbReference type="SAM" id="MobiDB-lite"/>
    </source>
</evidence>
<evidence type="ECO:0000313" key="10">
    <source>
        <dbReference type="EMBL" id="HJF65378.1"/>
    </source>
</evidence>
<keyword evidence="6 8" id="KW-0472">Membrane</keyword>
<comment type="subcellular location">
    <subcellularLocation>
        <location evidence="1">Cell membrane</location>
        <topology evidence="1">Multi-pass membrane protein</topology>
    </subcellularLocation>
</comment>
<protein>
    <submittedName>
        <fullName evidence="10">MFS transporter</fullName>
    </submittedName>
</protein>
<dbReference type="EMBL" id="DYWI01000079">
    <property type="protein sequence ID" value="HJF65378.1"/>
    <property type="molecule type" value="Genomic_DNA"/>
</dbReference>
<dbReference type="InterPro" id="IPR036259">
    <property type="entry name" value="MFS_trans_sf"/>
</dbReference>
<feature type="transmembrane region" description="Helical" evidence="8">
    <location>
        <begin position="329"/>
        <end position="350"/>
    </location>
</feature>
<comment type="caution">
    <text evidence="10">The sequence shown here is derived from an EMBL/GenBank/DDBJ whole genome shotgun (WGS) entry which is preliminary data.</text>
</comment>
<dbReference type="Gene3D" id="1.20.1250.20">
    <property type="entry name" value="MFS general substrate transporter like domains"/>
    <property type="match status" value="1"/>
</dbReference>
<feature type="transmembrane region" description="Helical" evidence="8">
    <location>
        <begin position="391"/>
        <end position="413"/>
    </location>
</feature>
<feature type="transmembrane region" description="Helical" evidence="8">
    <location>
        <begin position="89"/>
        <end position="111"/>
    </location>
</feature>
<reference evidence="10" key="1">
    <citation type="journal article" date="2021" name="PeerJ">
        <title>Extensive microbial diversity within the chicken gut microbiome revealed by metagenomics and culture.</title>
        <authorList>
            <person name="Gilroy R."/>
            <person name="Ravi A."/>
            <person name="Getino M."/>
            <person name="Pursley I."/>
            <person name="Horton D.L."/>
            <person name="Alikhan N.F."/>
            <person name="Baker D."/>
            <person name="Gharbi K."/>
            <person name="Hall N."/>
            <person name="Watson M."/>
            <person name="Adriaenssens E.M."/>
            <person name="Foster-Nyarko E."/>
            <person name="Jarju S."/>
            <person name="Secka A."/>
            <person name="Antonio M."/>
            <person name="Oren A."/>
            <person name="Chaudhuri R.R."/>
            <person name="La Ragione R."/>
            <person name="Hildebrand F."/>
            <person name="Pallen M.J."/>
        </authorList>
    </citation>
    <scope>NUCLEOTIDE SEQUENCE</scope>
    <source>
        <strain evidence="10">ChiGjej6B6-11269</strain>
    </source>
</reference>
<evidence type="ECO:0000256" key="2">
    <source>
        <dbReference type="ARBA" id="ARBA00022448"/>
    </source>
</evidence>
<dbReference type="InterPro" id="IPR020846">
    <property type="entry name" value="MFS_dom"/>
</dbReference>
<name>A0A9D2UWJ6_9ACTN</name>
<feature type="transmembrane region" description="Helical" evidence="8">
    <location>
        <begin position="299"/>
        <end position="322"/>
    </location>
</feature>
<feature type="transmembrane region" description="Helical" evidence="8">
    <location>
        <begin position="205"/>
        <end position="234"/>
    </location>
</feature>
<feature type="region of interest" description="Disordered" evidence="7">
    <location>
        <begin position="1"/>
        <end position="33"/>
    </location>
</feature>
<dbReference type="PROSITE" id="PS50850">
    <property type="entry name" value="MFS"/>
    <property type="match status" value="1"/>
</dbReference>
<dbReference type="PANTHER" id="PTHR23513:SF9">
    <property type="entry name" value="ENTEROBACTIN EXPORTER ENTS"/>
    <property type="match status" value="1"/>
</dbReference>
<feature type="transmembrane region" description="Helical" evidence="8">
    <location>
        <begin position="419"/>
        <end position="440"/>
    </location>
</feature>
<accession>A0A9D2UWJ6</accession>
<keyword evidence="2" id="KW-0813">Transport</keyword>
<dbReference type="GO" id="GO:0005886">
    <property type="term" value="C:plasma membrane"/>
    <property type="evidence" value="ECO:0007669"/>
    <property type="project" value="UniProtKB-SubCell"/>
</dbReference>
<evidence type="ECO:0000256" key="5">
    <source>
        <dbReference type="ARBA" id="ARBA00022989"/>
    </source>
</evidence>
<dbReference type="CDD" id="cd06173">
    <property type="entry name" value="MFS_MefA_like"/>
    <property type="match status" value="1"/>
</dbReference>
<evidence type="ECO:0000259" key="9">
    <source>
        <dbReference type="PROSITE" id="PS50850"/>
    </source>
</evidence>
<feature type="transmembrane region" description="Helical" evidence="8">
    <location>
        <begin position="58"/>
        <end position="83"/>
    </location>
</feature>
<evidence type="ECO:0000256" key="1">
    <source>
        <dbReference type="ARBA" id="ARBA00004651"/>
    </source>
</evidence>
<dbReference type="PANTHER" id="PTHR23513">
    <property type="entry name" value="INTEGRAL MEMBRANE EFFLUX PROTEIN-RELATED"/>
    <property type="match status" value="1"/>
</dbReference>
<dbReference type="Pfam" id="PF05977">
    <property type="entry name" value="MFS_3"/>
    <property type="match status" value="1"/>
</dbReference>
<keyword evidence="5 8" id="KW-1133">Transmembrane helix</keyword>
<proteinExistence type="predicted"/>
<dbReference type="GO" id="GO:0022857">
    <property type="term" value="F:transmembrane transporter activity"/>
    <property type="evidence" value="ECO:0007669"/>
    <property type="project" value="InterPro"/>
</dbReference>
<reference evidence="10" key="2">
    <citation type="submission" date="2021-09" db="EMBL/GenBank/DDBJ databases">
        <authorList>
            <person name="Gilroy R."/>
        </authorList>
    </citation>
    <scope>NUCLEOTIDE SEQUENCE</scope>
    <source>
        <strain evidence="10">ChiGjej6B6-11269</strain>
    </source>
</reference>
<dbReference type="Proteomes" id="UP000786989">
    <property type="component" value="Unassembled WGS sequence"/>
</dbReference>
<dbReference type="SUPFAM" id="SSF103473">
    <property type="entry name" value="MFS general substrate transporter"/>
    <property type="match status" value="1"/>
</dbReference>
<evidence type="ECO:0000256" key="4">
    <source>
        <dbReference type="ARBA" id="ARBA00022692"/>
    </source>
</evidence>
<evidence type="ECO:0000313" key="11">
    <source>
        <dbReference type="Proteomes" id="UP000786989"/>
    </source>
</evidence>
<evidence type="ECO:0000256" key="8">
    <source>
        <dbReference type="SAM" id="Phobius"/>
    </source>
</evidence>
<organism evidence="10 11">
    <name type="scientific">Slackia equolifaciens</name>
    <dbReference type="NCBI Taxonomy" id="498718"/>
    <lineage>
        <taxon>Bacteria</taxon>
        <taxon>Bacillati</taxon>
        <taxon>Actinomycetota</taxon>
        <taxon>Coriobacteriia</taxon>
        <taxon>Eggerthellales</taxon>
        <taxon>Eggerthellaceae</taxon>
        <taxon>Slackia</taxon>
    </lineage>
</organism>